<accession>A0A8X8BKH6</accession>
<reference evidence="14 15" key="1">
    <citation type="journal article" date="2021" name="Cell">
        <title>Tracing the genetic footprints of vertebrate landing in non-teleost ray-finned fishes.</title>
        <authorList>
            <person name="Bi X."/>
            <person name="Wang K."/>
            <person name="Yang L."/>
            <person name="Pan H."/>
            <person name="Jiang H."/>
            <person name="Wei Q."/>
            <person name="Fang M."/>
            <person name="Yu H."/>
            <person name="Zhu C."/>
            <person name="Cai Y."/>
            <person name="He Y."/>
            <person name="Gan X."/>
            <person name="Zeng H."/>
            <person name="Yu D."/>
            <person name="Zhu Y."/>
            <person name="Jiang H."/>
            <person name="Qiu Q."/>
            <person name="Yang H."/>
            <person name="Zhang Y.E."/>
            <person name="Wang W."/>
            <person name="Zhu M."/>
            <person name="He S."/>
            <person name="Zhang G."/>
        </authorList>
    </citation>
    <scope>NUCLEOTIDE SEQUENCE [LARGE SCALE GENOMIC DNA]</scope>
    <source>
        <strain evidence="14">Bchr_013</strain>
    </source>
</reference>
<organism evidence="14 15">
    <name type="scientific">Polypterus senegalus</name>
    <name type="common">Senegal bichir</name>
    <dbReference type="NCBI Taxonomy" id="55291"/>
    <lineage>
        <taxon>Eukaryota</taxon>
        <taxon>Metazoa</taxon>
        <taxon>Chordata</taxon>
        <taxon>Craniata</taxon>
        <taxon>Vertebrata</taxon>
        <taxon>Euteleostomi</taxon>
        <taxon>Actinopterygii</taxon>
        <taxon>Polypteriformes</taxon>
        <taxon>Polypteridae</taxon>
        <taxon>Polypterus</taxon>
    </lineage>
</organism>
<evidence type="ECO:0000256" key="1">
    <source>
        <dbReference type="ARBA" id="ARBA00004123"/>
    </source>
</evidence>
<dbReference type="Proteomes" id="UP000886611">
    <property type="component" value="Unassembled WGS sequence"/>
</dbReference>
<dbReference type="GO" id="GO:0005829">
    <property type="term" value="C:cytosol"/>
    <property type="evidence" value="ECO:0007669"/>
    <property type="project" value="UniProtKB-SubCell"/>
</dbReference>
<keyword evidence="8" id="KW-0472">Membrane</keyword>
<dbReference type="SUPFAM" id="SSF52833">
    <property type="entry name" value="Thioredoxin-like"/>
    <property type="match status" value="1"/>
</dbReference>
<dbReference type="GO" id="GO:0032587">
    <property type="term" value="C:ruffle membrane"/>
    <property type="evidence" value="ECO:0007669"/>
    <property type="project" value="UniProtKB-SubCell"/>
</dbReference>
<keyword evidence="11" id="KW-0966">Cell projection</keyword>
<comment type="similarity">
    <text evidence="4">Belongs to the SH3BGR family.</text>
</comment>
<dbReference type="PANTHER" id="PTHR12232:SF3">
    <property type="entry name" value="SH3 DOMAIN-BINDING GLUTAMIC ACID-RICH-LIKE PROTEIN 3"/>
    <property type="match status" value="1"/>
</dbReference>
<dbReference type="EMBL" id="JAATIS010004753">
    <property type="protein sequence ID" value="KAG2461053.1"/>
    <property type="molecule type" value="Genomic_DNA"/>
</dbReference>
<gene>
    <name evidence="14" type="primary">Sh3bgrl3</name>
    <name evidence="14" type="ORF">GTO96_0011151</name>
</gene>
<keyword evidence="9" id="KW-0325">Glycoprotein</keyword>
<dbReference type="Gene3D" id="3.40.30.10">
    <property type="entry name" value="Glutaredoxin"/>
    <property type="match status" value="1"/>
</dbReference>
<dbReference type="InterPro" id="IPR006993">
    <property type="entry name" value="Glut_rich_SH3-bd"/>
</dbReference>
<dbReference type="GO" id="GO:0005634">
    <property type="term" value="C:nucleus"/>
    <property type="evidence" value="ECO:0007669"/>
    <property type="project" value="UniProtKB-SubCell"/>
</dbReference>
<evidence type="ECO:0000256" key="3">
    <source>
        <dbReference type="ARBA" id="ARBA00004632"/>
    </source>
</evidence>
<evidence type="ECO:0000256" key="9">
    <source>
        <dbReference type="ARBA" id="ARBA00023180"/>
    </source>
</evidence>
<keyword evidence="10" id="KW-0539">Nucleus</keyword>
<dbReference type="InterPro" id="IPR036249">
    <property type="entry name" value="Thioredoxin-like_sf"/>
</dbReference>
<dbReference type="PANTHER" id="PTHR12232">
    <property type="entry name" value="SH3 DOMAIN-BINDING GLUTAMIC ACID-RICH-LIKE PROTEIN"/>
    <property type="match status" value="1"/>
</dbReference>
<evidence type="ECO:0000256" key="2">
    <source>
        <dbReference type="ARBA" id="ARBA00004514"/>
    </source>
</evidence>
<keyword evidence="6" id="KW-0963">Cytoplasm</keyword>
<dbReference type="PROSITE" id="PS51354">
    <property type="entry name" value="GLUTAREDOXIN_2"/>
    <property type="match status" value="1"/>
</dbReference>
<evidence type="ECO:0000256" key="5">
    <source>
        <dbReference type="ARBA" id="ARBA00022475"/>
    </source>
</evidence>
<evidence type="ECO:0000256" key="7">
    <source>
        <dbReference type="ARBA" id="ARBA00022990"/>
    </source>
</evidence>
<keyword evidence="7" id="KW-0007">Acetylation</keyword>
<evidence type="ECO:0000256" key="8">
    <source>
        <dbReference type="ARBA" id="ARBA00023136"/>
    </source>
</evidence>
<evidence type="ECO:0000256" key="6">
    <source>
        <dbReference type="ARBA" id="ARBA00022490"/>
    </source>
</evidence>
<name>A0A8X8BKH6_POLSE</name>
<keyword evidence="15" id="KW-1185">Reference proteome</keyword>
<dbReference type="AlphaFoldDB" id="A0A8X8BKH6"/>
<feature type="non-terminal residue" evidence="14">
    <location>
        <position position="1"/>
    </location>
</feature>
<comment type="function">
    <text evidence="13">Could act as a modulator of glutaredoxin biological activity. May play a role in cytoskeleton organization.</text>
</comment>
<sequence>MSRAHPGGGATEKLCGKCSSLLSGTEEGKRNTAAAMVIKLYYTTVTASREVKSQQARVICILDSKGVKYELVDISQDNALLEEMRTLSGNPTAMPPQLFNGTSYCGTLVYKFQKHNVDYDYGMLSV</sequence>
<comment type="subcellular location">
    <subcellularLocation>
        <location evidence="3">Cell projection</location>
        <location evidence="3">Ruffle membrane</location>
    </subcellularLocation>
    <subcellularLocation>
        <location evidence="2">Cytoplasm</location>
        <location evidence="2">Cytosol</location>
    </subcellularLocation>
    <subcellularLocation>
        <location evidence="1">Nucleus</location>
    </subcellularLocation>
</comment>
<evidence type="ECO:0000313" key="14">
    <source>
        <dbReference type="EMBL" id="KAG2461053.1"/>
    </source>
</evidence>
<evidence type="ECO:0000256" key="10">
    <source>
        <dbReference type="ARBA" id="ARBA00023242"/>
    </source>
</evidence>
<evidence type="ECO:0000256" key="11">
    <source>
        <dbReference type="ARBA" id="ARBA00023273"/>
    </source>
</evidence>
<evidence type="ECO:0000256" key="4">
    <source>
        <dbReference type="ARBA" id="ARBA00007764"/>
    </source>
</evidence>
<dbReference type="Pfam" id="PF04908">
    <property type="entry name" value="SH3BGR"/>
    <property type="match status" value="1"/>
</dbReference>
<evidence type="ECO:0000256" key="13">
    <source>
        <dbReference type="ARBA" id="ARBA00045345"/>
    </source>
</evidence>
<comment type="caution">
    <text evidence="14">The sequence shown here is derived from an EMBL/GenBank/DDBJ whole genome shotgun (WGS) entry which is preliminary data.</text>
</comment>
<dbReference type="InterPro" id="IPR051033">
    <property type="entry name" value="SH3BGR"/>
</dbReference>
<proteinExistence type="inferred from homology"/>
<keyword evidence="5" id="KW-1003">Cell membrane</keyword>
<evidence type="ECO:0000256" key="12">
    <source>
        <dbReference type="ARBA" id="ARBA00040886"/>
    </source>
</evidence>
<feature type="non-terminal residue" evidence="14">
    <location>
        <position position="126"/>
    </location>
</feature>
<evidence type="ECO:0000313" key="15">
    <source>
        <dbReference type="Proteomes" id="UP000886611"/>
    </source>
</evidence>
<protein>
    <recommendedName>
        <fullName evidence="12">SH3 domain-binding glutamic acid-rich-like protein 3</fullName>
    </recommendedName>
</protein>